<sequence length="36" mass="4427">MHFVFRIQRREMIAVIKHGLEVGVSREEQLMFVRRK</sequence>
<proteinExistence type="predicted"/>
<dbReference type="EMBL" id="JAPFFK010000010">
    <property type="protein sequence ID" value="KAJ6740950.1"/>
    <property type="molecule type" value="Genomic_DNA"/>
</dbReference>
<accession>A0A9Q0V4I4</accession>
<organism evidence="1 2">
    <name type="scientific">Salix purpurea</name>
    <name type="common">Purple osier willow</name>
    <dbReference type="NCBI Taxonomy" id="77065"/>
    <lineage>
        <taxon>Eukaryota</taxon>
        <taxon>Viridiplantae</taxon>
        <taxon>Streptophyta</taxon>
        <taxon>Embryophyta</taxon>
        <taxon>Tracheophyta</taxon>
        <taxon>Spermatophyta</taxon>
        <taxon>Magnoliopsida</taxon>
        <taxon>eudicotyledons</taxon>
        <taxon>Gunneridae</taxon>
        <taxon>Pentapetalae</taxon>
        <taxon>rosids</taxon>
        <taxon>fabids</taxon>
        <taxon>Malpighiales</taxon>
        <taxon>Salicaceae</taxon>
        <taxon>Saliceae</taxon>
        <taxon>Salix</taxon>
    </lineage>
</organism>
<evidence type="ECO:0000313" key="2">
    <source>
        <dbReference type="Proteomes" id="UP001151532"/>
    </source>
</evidence>
<reference evidence="1" key="1">
    <citation type="submission" date="2022-11" db="EMBL/GenBank/DDBJ databases">
        <authorList>
            <person name="Hyden B.L."/>
            <person name="Feng K."/>
            <person name="Yates T."/>
            <person name="Jawdy S."/>
            <person name="Smart L.B."/>
            <person name="Muchero W."/>
        </authorList>
    </citation>
    <scope>NUCLEOTIDE SEQUENCE</scope>
    <source>
        <tissue evidence="1">Shoot tip</tissue>
    </source>
</reference>
<dbReference type="AlphaFoldDB" id="A0A9Q0V4I4"/>
<comment type="caution">
    <text evidence="1">The sequence shown here is derived from an EMBL/GenBank/DDBJ whole genome shotgun (WGS) entry which is preliminary data.</text>
</comment>
<keyword evidence="2" id="KW-1185">Reference proteome</keyword>
<protein>
    <submittedName>
        <fullName evidence="1">Uncharacterized protein</fullName>
    </submittedName>
</protein>
<evidence type="ECO:0000313" key="1">
    <source>
        <dbReference type="EMBL" id="KAJ6740950.1"/>
    </source>
</evidence>
<name>A0A9Q0V4I4_SALPP</name>
<dbReference type="Proteomes" id="UP001151532">
    <property type="component" value="Chromosome 7"/>
</dbReference>
<gene>
    <name evidence="1" type="ORF">OIU79_000965</name>
</gene>
<reference evidence="1" key="2">
    <citation type="journal article" date="2023" name="Int. J. Mol. Sci.">
        <title>De Novo Assembly and Annotation of 11 Diverse Shrub Willow (Salix) Genomes Reveals Novel Gene Organization in Sex-Linked Regions.</title>
        <authorList>
            <person name="Hyden B."/>
            <person name="Feng K."/>
            <person name="Yates T.B."/>
            <person name="Jawdy S."/>
            <person name="Cereghino C."/>
            <person name="Smart L.B."/>
            <person name="Muchero W."/>
        </authorList>
    </citation>
    <scope>NUCLEOTIDE SEQUENCE</scope>
    <source>
        <tissue evidence="1">Shoot tip</tissue>
    </source>
</reference>